<dbReference type="RefSeq" id="WP_377720416.1">
    <property type="nucleotide sequence ID" value="NZ_JBHSAM010000028.1"/>
</dbReference>
<evidence type="ECO:0000313" key="2">
    <source>
        <dbReference type="EMBL" id="MFC4101818.1"/>
    </source>
</evidence>
<sequence length="182" mass="21145">MELTTMSELDAVWWQRTKPMYMHAFGNHGGKTEQVIRRMFERKLALFHVAHDQDEAWGMAFSSISSDRKVLVIDYLTVDEARRGRGDGSAFVRMLLEWGKAQGLQAVIIEVESDPGPVNEARIRFWERCGFAITDYVHQYIWVPEPYRAMVAKLAPSADLPFDDGQKLFRYINNFHRKAYAR</sequence>
<comment type="caution">
    <text evidence="2">The sequence shown here is derived from an EMBL/GenBank/DDBJ whole genome shotgun (WGS) entry which is preliminary data.</text>
</comment>
<dbReference type="EMBL" id="JBHSAM010000028">
    <property type="protein sequence ID" value="MFC4101818.1"/>
    <property type="molecule type" value="Genomic_DNA"/>
</dbReference>
<evidence type="ECO:0000259" key="1">
    <source>
        <dbReference type="PROSITE" id="PS51186"/>
    </source>
</evidence>
<dbReference type="Proteomes" id="UP001595715">
    <property type="component" value="Unassembled WGS sequence"/>
</dbReference>
<keyword evidence="2" id="KW-0808">Transferase</keyword>
<dbReference type="CDD" id="cd04301">
    <property type="entry name" value="NAT_SF"/>
    <property type="match status" value="1"/>
</dbReference>
<gene>
    <name evidence="2" type="ORF">ACFOZ8_19400</name>
</gene>
<feature type="domain" description="N-acetyltransferase" evidence="1">
    <location>
        <begin position="4"/>
        <end position="150"/>
    </location>
</feature>
<keyword evidence="3" id="KW-1185">Reference proteome</keyword>
<proteinExistence type="predicted"/>
<organism evidence="2 3">
    <name type="scientific">Paenibacillus xanthanilyticus</name>
    <dbReference type="NCBI Taxonomy" id="1783531"/>
    <lineage>
        <taxon>Bacteria</taxon>
        <taxon>Bacillati</taxon>
        <taxon>Bacillota</taxon>
        <taxon>Bacilli</taxon>
        <taxon>Bacillales</taxon>
        <taxon>Paenibacillaceae</taxon>
        <taxon>Paenibacillus</taxon>
    </lineage>
</organism>
<dbReference type="PROSITE" id="PS51186">
    <property type="entry name" value="GNAT"/>
    <property type="match status" value="1"/>
</dbReference>
<dbReference type="InterPro" id="IPR016181">
    <property type="entry name" value="Acyl_CoA_acyltransferase"/>
</dbReference>
<evidence type="ECO:0000313" key="3">
    <source>
        <dbReference type="Proteomes" id="UP001595715"/>
    </source>
</evidence>
<dbReference type="Pfam" id="PF00583">
    <property type="entry name" value="Acetyltransf_1"/>
    <property type="match status" value="1"/>
</dbReference>
<reference evidence="3" key="1">
    <citation type="journal article" date="2019" name="Int. J. Syst. Evol. Microbiol.">
        <title>The Global Catalogue of Microorganisms (GCM) 10K type strain sequencing project: providing services to taxonomists for standard genome sequencing and annotation.</title>
        <authorList>
            <consortium name="The Broad Institute Genomics Platform"/>
            <consortium name="The Broad Institute Genome Sequencing Center for Infectious Disease"/>
            <person name="Wu L."/>
            <person name="Ma J."/>
        </authorList>
    </citation>
    <scope>NUCLEOTIDE SEQUENCE [LARGE SCALE GENOMIC DNA]</scope>
    <source>
        <strain evidence="3">IBRC-M 10987</strain>
    </source>
</reference>
<dbReference type="Gene3D" id="3.40.630.30">
    <property type="match status" value="1"/>
</dbReference>
<accession>A0ABV8K716</accession>
<dbReference type="GO" id="GO:0016746">
    <property type="term" value="F:acyltransferase activity"/>
    <property type="evidence" value="ECO:0007669"/>
    <property type="project" value="UniProtKB-KW"/>
</dbReference>
<protein>
    <submittedName>
        <fullName evidence="2">GNAT family N-acetyltransferase</fullName>
        <ecNumber evidence="2">2.3.1.-</ecNumber>
    </submittedName>
</protein>
<dbReference type="EC" id="2.3.1.-" evidence="2"/>
<keyword evidence="2" id="KW-0012">Acyltransferase</keyword>
<dbReference type="SUPFAM" id="SSF55729">
    <property type="entry name" value="Acyl-CoA N-acyltransferases (Nat)"/>
    <property type="match status" value="1"/>
</dbReference>
<name>A0ABV8K716_9BACL</name>
<dbReference type="InterPro" id="IPR000182">
    <property type="entry name" value="GNAT_dom"/>
</dbReference>